<reference evidence="1 2" key="1">
    <citation type="submission" date="2019-10" db="EMBL/GenBank/DDBJ databases">
        <authorList>
            <person name="Palmer J.M."/>
        </authorList>
    </citation>
    <scope>NUCLEOTIDE SEQUENCE [LARGE SCALE GENOMIC DNA]</scope>
    <source>
        <strain evidence="1 2">TWF506</strain>
    </source>
</reference>
<dbReference type="EMBL" id="JAVHJM010000003">
    <property type="protein sequence ID" value="KAK6516570.1"/>
    <property type="molecule type" value="Genomic_DNA"/>
</dbReference>
<evidence type="ECO:0000313" key="1">
    <source>
        <dbReference type="EMBL" id="KAK6516570.1"/>
    </source>
</evidence>
<comment type="caution">
    <text evidence="1">The sequence shown here is derived from an EMBL/GenBank/DDBJ whole genome shotgun (WGS) entry which is preliminary data.</text>
</comment>
<accession>A0AAN8RV79</accession>
<gene>
    <name evidence="1" type="ORF">TWF506_006475</name>
</gene>
<dbReference type="AlphaFoldDB" id="A0AAN8RV79"/>
<proteinExistence type="predicted"/>
<sequence length="167" mass="18532">MAHFGRSNSRKVEYHLGFQKHTTQFNITIDNRSSYTFTAIIRPVFLLPKNFNLTPTSVSPYSSQVFTAINNDNSIWFKVSAPYATTDLFVWTVNDGSSWSARAAWVADLDSGPKVFPSDIYIVANTAGFGGHTIFIYPTAAKRGVPRDDTDSPAALAMVARAKRFRA</sequence>
<protein>
    <submittedName>
        <fullName evidence="1">Uncharacterized protein</fullName>
    </submittedName>
</protein>
<name>A0AAN8RV79_9PEZI</name>
<dbReference type="Proteomes" id="UP001307849">
    <property type="component" value="Unassembled WGS sequence"/>
</dbReference>
<organism evidence="1 2">
    <name type="scientific">Arthrobotrys conoides</name>
    <dbReference type="NCBI Taxonomy" id="74498"/>
    <lineage>
        <taxon>Eukaryota</taxon>
        <taxon>Fungi</taxon>
        <taxon>Dikarya</taxon>
        <taxon>Ascomycota</taxon>
        <taxon>Pezizomycotina</taxon>
        <taxon>Orbiliomycetes</taxon>
        <taxon>Orbiliales</taxon>
        <taxon>Orbiliaceae</taxon>
        <taxon>Arthrobotrys</taxon>
    </lineage>
</organism>
<keyword evidence="2" id="KW-1185">Reference proteome</keyword>
<evidence type="ECO:0000313" key="2">
    <source>
        <dbReference type="Proteomes" id="UP001307849"/>
    </source>
</evidence>